<dbReference type="EMBL" id="PDCK01000045">
    <property type="protein sequence ID" value="PRQ16759.1"/>
    <property type="molecule type" value="Genomic_DNA"/>
</dbReference>
<keyword evidence="1" id="KW-0472">Membrane</keyword>
<dbReference type="Proteomes" id="UP000238479">
    <property type="component" value="Chromosome 7"/>
</dbReference>
<feature type="transmembrane region" description="Helical" evidence="1">
    <location>
        <begin position="12"/>
        <end position="33"/>
    </location>
</feature>
<keyword evidence="1" id="KW-0812">Transmembrane</keyword>
<evidence type="ECO:0000313" key="3">
    <source>
        <dbReference type="Proteomes" id="UP000238479"/>
    </source>
</evidence>
<dbReference type="OMA" id="FREAFTH"/>
<name>A0A2P6P4A8_ROSCH</name>
<organism evidence="2 3">
    <name type="scientific">Rosa chinensis</name>
    <name type="common">China rose</name>
    <dbReference type="NCBI Taxonomy" id="74649"/>
    <lineage>
        <taxon>Eukaryota</taxon>
        <taxon>Viridiplantae</taxon>
        <taxon>Streptophyta</taxon>
        <taxon>Embryophyta</taxon>
        <taxon>Tracheophyta</taxon>
        <taxon>Spermatophyta</taxon>
        <taxon>Magnoliopsida</taxon>
        <taxon>eudicotyledons</taxon>
        <taxon>Gunneridae</taxon>
        <taxon>Pentapetalae</taxon>
        <taxon>rosids</taxon>
        <taxon>fabids</taxon>
        <taxon>Rosales</taxon>
        <taxon>Rosaceae</taxon>
        <taxon>Rosoideae</taxon>
        <taxon>Rosoideae incertae sedis</taxon>
        <taxon>Rosa</taxon>
    </lineage>
</organism>
<keyword evidence="3" id="KW-1185">Reference proteome</keyword>
<keyword evidence="1" id="KW-1133">Transmembrane helix</keyword>
<protein>
    <submittedName>
        <fullName evidence="2">Uncharacterized protein</fullName>
    </submittedName>
</protein>
<dbReference type="AlphaFoldDB" id="A0A2P6P4A8"/>
<gene>
    <name evidence="2" type="ORF">RchiOBHm_Chr7g0187721</name>
</gene>
<reference evidence="2 3" key="1">
    <citation type="journal article" date="2018" name="Nat. Genet.">
        <title>The Rosa genome provides new insights in the design of modern roses.</title>
        <authorList>
            <person name="Bendahmane M."/>
        </authorList>
    </citation>
    <scope>NUCLEOTIDE SEQUENCE [LARGE SCALE GENOMIC DNA]</scope>
    <source>
        <strain evidence="3">cv. Old Blush</strain>
    </source>
</reference>
<dbReference type="Gramene" id="PRQ16759">
    <property type="protein sequence ID" value="PRQ16759"/>
    <property type="gene ID" value="RchiOBHm_Chr7g0187721"/>
</dbReference>
<accession>A0A2P6P4A8</accession>
<comment type="caution">
    <text evidence="2">The sequence shown here is derived from an EMBL/GenBank/DDBJ whole genome shotgun (WGS) entry which is preliminary data.</text>
</comment>
<sequence>MKMRKCISIEMLLNLVAFFKLIVLMALNHLGLFKPSEHVTDSTEEQQHYTNYVVVLNHLCPSIIPVHVLTAHIKKLPVEEFGQALEKYKDEGKAIVCNICLDCIERSHEVTE</sequence>
<proteinExistence type="predicted"/>
<evidence type="ECO:0000256" key="1">
    <source>
        <dbReference type="SAM" id="Phobius"/>
    </source>
</evidence>
<evidence type="ECO:0000313" key="2">
    <source>
        <dbReference type="EMBL" id="PRQ16759.1"/>
    </source>
</evidence>